<organism evidence="7 8">
    <name type="scientific">Pocillopora damicornis</name>
    <name type="common">Cauliflower coral</name>
    <name type="synonym">Millepora damicornis</name>
    <dbReference type="NCBI Taxonomy" id="46731"/>
    <lineage>
        <taxon>Eukaryota</taxon>
        <taxon>Metazoa</taxon>
        <taxon>Cnidaria</taxon>
        <taxon>Anthozoa</taxon>
        <taxon>Hexacorallia</taxon>
        <taxon>Scleractinia</taxon>
        <taxon>Astrocoeniina</taxon>
        <taxon>Pocilloporidae</taxon>
        <taxon>Pocillopora</taxon>
    </lineage>
</organism>
<accession>A0A3M6URH2</accession>
<proteinExistence type="predicted"/>
<dbReference type="InterPro" id="IPR013604">
    <property type="entry name" value="7TM_chemorcpt"/>
</dbReference>
<feature type="transmembrane region" description="Helical" evidence="6">
    <location>
        <begin position="112"/>
        <end position="135"/>
    </location>
</feature>
<feature type="transmembrane region" description="Helical" evidence="6">
    <location>
        <begin position="311"/>
        <end position="336"/>
    </location>
</feature>
<feature type="transmembrane region" description="Helical" evidence="6">
    <location>
        <begin position="387"/>
        <end position="406"/>
    </location>
</feature>
<feature type="transmembrane region" description="Helical" evidence="6">
    <location>
        <begin position="283"/>
        <end position="305"/>
    </location>
</feature>
<keyword evidence="5" id="KW-0675">Receptor</keyword>
<comment type="caution">
    <text evidence="7">The sequence shown here is derived from an EMBL/GenBank/DDBJ whole genome shotgun (WGS) entry which is preliminary data.</text>
</comment>
<dbReference type="GO" id="GO:0050909">
    <property type="term" value="P:sensory perception of taste"/>
    <property type="evidence" value="ECO:0007669"/>
    <property type="project" value="InterPro"/>
</dbReference>
<evidence type="ECO:0000256" key="1">
    <source>
        <dbReference type="ARBA" id="ARBA00004141"/>
    </source>
</evidence>
<evidence type="ECO:0000313" key="8">
    <source>
        <dbReference type="Proteomes" id="UP000275408"/>
    </source>
</evidence>
<dbReference type="Pfam" id="PF08395">
    <property type="entry name" value="7tm_7"/>
    <property type="match status" value="1"/>
</dbReference>
<protein>
    <recommendedName>
        <fullName evidence="9">Gustatory receptor</fullName>
    </recommendedName>
</protein>
<dbReference type="OrthoDB" id="5971935at2759"/>
<dbReference type="AlphaFoldDB" id="A0A3M6URH2"/>
<evidence type="ECO:0008006" key="9">
    <source>
        <dbReference type="Google" id="ProtNLM"/>
    </source>
</evidence>
<keyword evidence="4 6" id="KW-0472">Membrane</keyword>
<feature type="transmembrane region" description="Helical" evidence="6">
    <location>
        <begin position="211"/>
        <end position="239"/>
    </location>
</feature>
<sequence length="408" mass="45532">MSSQVSPRNMASESLHSRQNKADTFVVSIPDDANGNQLFLKRLNEIYSPALKLLKLFGAYYGQTNLKHLECRPTSRRGKQIFSKIYCGLMISLLCLDCVMAVSGIFTSGAEFVFLMFALIKLMIVICGITSLAFLPLTTPRRCRFEQYLRSLITNSKGINFNFVRKKSRKGFIVICLLYVPIVTFAVIGDQKLDLGLTCCKPWSEWFGFRVIAQLSTIIGSAVWLLSMYFFYLTCRILVECFDGLYKRMSSLSPLSADFPSLKMEHHKLCEVVELADKMLAPLLLGVVALYIPMLCISFYNSVIFQEDLKLMALAANISWCFIAAGVLAIVLFFGSKVSEKIHSFQKILQTLPVSTAEEAKVLLFLLDLQGEPKGLSIGGLLVISKSTSLAIAGMIVSYFTVLLSLPR</sequence>
<keyword evidence="3 6" id="KW-1133">Transmembrane helix</keyword>
<evidence type="ECO:0000256" key="3">
    <source>
        <dbReference type="ARBA" id="ARBA00022989"/>
    </source>
</evidence>
<evidence type="ECO:0000256" key="5">
    <source>
        <dbReference type="ARBA" id="ARBA00023170"/>
    </source>
</evidence>
<gene>
    <name evidence="7" type="ORF">pdam_00011434</name>
</gene>
<evidence type="ECO:0000313" key="7">
    <source>
        <dbReference type="EMBL" id="RMX56276.1"/>
    </source>
</evidence>
<evidence type="ECO:0000256" key="2">
    <source>
        <dbReference type="ARBA" id="ARBA00022692"/>
    </source>
</evidence>
<comment type="subcellular location">
    <subcellularLocation>
        <location evidence="1">Membrane</location>
        <topology evidence="1">Multi-pass membrane protein</topology>
    </subcellularLocation>
</comment>
<dbReference type="Proteomes" id="UP000275408">
    <property type="component" value="Unassembled WGS sequence"/>
</dbReference>
<keyword evidence="2 6" id="KW-0812">Transmembrane</keyword>
<dbReference type="GO" id="GO:0016020">
    <property type="term" value="C:membrane"/>
    <property type="evidence" value="ECO:0007669"/>
    <property type="project" value="UniProtKB-SubCell"/>
</dbReference>
<evidence type="ECO:0000256" key="4">
    <source>
        <dbReference type="ARBA" id="ARBA00023136"/>
    </source>
</evidence>
<dbReference type="EMBL" id="RCHS01000872">
    <property type="protein sequence ID" value="RMX56276.1"/>
    <property type="molecule type" value="Genomic_DNA"/>
</dbReference>
<dbReference type="GO" id="GO:0051606">
    <property type="term" value="P:detection of stimulus"/>
    <property type="evidence" value="ECO:0007669"/>
    <property type="project" value="UniProtKB-ARBA"/>
</dbReference>
<dbReference type="PANTHER" id="PTHR21421:SF29">
    <property type="entry name" value="GUSTATORY RECEPTOR 5A FOR TREHALOSE-RELATED"/>
    <property type="match status" value="1"/>
</dbReference>
<feature type="transmembrane region" description="Helical" evidence="6">
    <location>
        <begin position="85"/>
        <end position="106"/>
    </location>
</feature>
<name>A0A3M6URH2_POCDA</name>
<dbReference type="GO" id="GO:0038023">
    <property type="term" value="F:signaling receptor activity"/>
    <property type="evidence" value="ECO:0007669"/>
    <property type="project" value="UniProtKB-ARBA"/>
</dbReference>
<reference evidence="7 8" key="1">
    <citation type="journal article" date="2018" name="Sci. Rep.">
        <title>Comparative analysis of the Pocillopora damicornis genome highlights role of immune system in coral evolution.</title>
        <authorList>
            <person name="Cunning R."/>
            <person name="Bay R.A."/>
            <person name="Gillette P."/>
            <person name="Baker A.C."/>
            <person name="Traylor-Knowles N."/>
        </authorList>
    </citation>
    <scope>NUCLEOTIDE SEQUENCE [LARGE SCALE GENOMIC DNA]</scope>
    <source>
        <strain evidence="7">RSMAS</strain>
        <tissue evidence="7">Whole animal</tissue>
    </source>
</reference>
<feature type="transmembrane region" description="Helical" evidence="6">
    <location>
        <begin position="171"/>
        <end position="188"/>
    </location>
</feature>
<dbReference type="PANTHER" id="PTHR21421">
    <property type="entry name" value="GUSTATORY RECEPTOR"/>
    <property type="match status" value="1"/>
</dbReference>
<keyword evidence="8" id="KW-1185">Reference proteome</keyword>
<evidence type="ECO:0000256" key="6">
    <source>
        <dbReference type="SAM" id="Phobius"/>
    </source>
</evidence>